<dbReference type="PROSITE" id="PS50011">
    <property type="entry name" value="PROTEIN_KINASE_DOM"/>
    <property type="match status" value="1"/>
</dbReference>
<dbReference type="InterPro" id="IPR000719">
    <property type="entry name" value="Prot_kinase_dom"/>
</dbReference>
<evidence type="ECO:0000256" key="3">
    <source>
        <dbReference type="ARBA" id="ARBA00022840"/>
    </source>
</evidence>
<name>A0A8B9J9K5_ASTMX</name>
<feature type="domain" description="Protein kinase" evidence="4">
    <location>
        <begin position="1"/>
        <end position="88"/>
    </location>
</feature>
<accession>A0A8B9J9K5</accession>
<reference evidence="5" key="1">
    <citation type="submission" date="2025-08" db="UniProtKB">
        <authorList>
            <consortium name="Ensembl"/>
        </authorList>
    </citation>
    <scope>IDENTIFICATION</scope>
</reference>
<keyword evidence="2" id="KW-0547">Nucleotide-binding</keyword>
<organism evidence="5 6">
    <name type="scientific">Astyanax mexicanus</name>
    <name type="common">Blind cave fish</name>
    <name type="synonym">Astyanax fasciatus mexicanus</name>
    <dbReference type="NCBI Taxonomy" id="7994"/>
    <lineage>
        <taxon>Eukaryota</taxon>
        <taxon>Metazoa</taxon>
        <taxon>Chordata</taxon>
        <taxon>Craniata</taxon>
        <taxon>Vertebrata</taxon>
        <taxon>Euteleostomi</taxon>
        <taxon>Actinopterygii</taxon>
        <taxon>Neopterygii</taxon>
        <taxon>Teleostei</taxon>
        <taxon>Ostariophysi</taxon>
        <taxon>Characiformes</taxon>
        <taxon>Characoidei</taxon>
        <taxon>Acestrorhamphidae</taxon>
        <taxon>Acestrorhamphinae</taxon>
        <taxon>Astyanax</taxon>
    </lineage>
</organism>
<dbReference type="OMA" id="KSAKSCE"/>
<dbReference type="PANTHER" id="PTHR45832:SF3">
    <property type="entry name" value="NON-SPECIFIC SERINE_THREONINE PROTEIN KINASE"/>
    <property type="match status" value="1"/>
</dbReference>
<dbReference type="GO" id="GO:0005524">
    <property type="term" value="F:ATP binding"/>
    <property type="evidence" value="ECO:0007669"/>
    <property type="project" value="UniProtKB-KW"/>
</dbReference>
<evidence type="ECO:0000256" key="1">
    <source>
        <dbReference type="ARBA" id="ARBA00012513"/>
    </source>
</evidence>
<evidence type="ECO:0000259" key="4">
    <source>
        <dbReference type="PROSITE" id="PS50011"/>
    </source>
</evidence>
<protein>
    <recommendedName>
        <fullName evidence="1">non-specific serine/threonine protein kinase</fullName>
        <ecNumber evidence="1">2.7.11.1</ecNumber>
    </recommendedName>
</protein>
<dbReference type="PANTHER" id="PTHR45832">
    <property type="entry name" value="SERINE/THREONINE-PROTEIN KINASE SAMKA-RELATED-RELATED"/>
    <property type="match status" value="1"/>
</dbReference>
<proteinExistence type="predicted"/>
<evidence type="ECO:0000313" key="5">
    <source>
        <dbReference type="Ensembl" id="ENSAMXP00005012536.1"/>
    </source>
</evidence>
<dbReference type="GO" id="GO:0004674">
    <property type="term" value="F:protein serine/threonine kinase activity"/>
    <property type="evidence" value="ECO:0007669"/>
    <property type="project" value="UniProtKB-EC"/>
</dbReference>
<dbReference type="InterPro" id="IPR011009">
    <property type="entry name" value="Kinase-like_dom_sf"/>
</dbReference>
<dbReference type="Gene3D" id="1.10.510.10">
    <property type="entry name" value="Transferase(Phosphotransferase) domain 1"/>
    <property type="match status" value="1"/>
</dbReference>
<dbReference type="AlphaFoldDB" id="A0A8B9J9K5"/>
<dbReference type="SUPFAM" id="SSF56112">
    <property type="entry name" value="Protein kinase-like (PK-like)"/>
    <property type="match status" value="1"/>
</dbReference>
<dbReference type="InterPro" id="IPR051931">
    <property type="entry name" value="PAK3-like"/>
</dbReference>
<evidence type="ECO:0000313" key="6">
    <source>
        <dbReference type="Proteomes" id="UP000694621"/>
    </source>
</evidence>
<dbReference type="Pfam" id="PF00069">
    <property type="entry name" value="Pkinase"/>
    <property type="match status" value="1"/>
</dbReference>
<evidence type="ECO:0000256" key="2">
    <source>
        <dbReference type="ARBA" id="ARBA00022741"/>
    </source>
</evidence>
<sequence length="111" mass="12495">MLRGLMSLCSQVDVWSLGIMVVEMVDGEPPYFSDTPVAAMKRLRDEPAPSVRNSSKISPVLKDFLDSMLTRDPLQRSSASDLLKHPFLLQSGAPRCLVPLVEHYRKRMSFC</sequence>
<keyword evidence="3" id="KW-0067">ATP-binding</keyword>
<dbReference type="Proteomes" id="UP000694621">
    <property type="component" value="Unplaced"/>
</dbReference>
<dbReference type="EC" id="2.7.11.1" evidence="1"/>
<dbReference type="Ensembl" id="ENSAMXT00005013886.1">
    <property type="protein sequence ID" value="ENSAMXP00005012536.1"/>
    <property type="gene ID" value="ENSAMXG00005006774.1"/>
</dbReference>